<dbReference type="InterPro" id="IPR020845">
    <property type="entry name" value="AMP-binding_CS"/>
</dbReference>
<name>A0A317REZ4_9BURK</name>
<reference evidence="3 4" key="1">
    <citation type="submission" date="2018-05" db="EMBL/GenBank/DDBJ databases">
        <title>Genomic Encyclopedia of Type Strains, Phase IV (KMG-IV): sequencing the most valuable type-strain genomes for metagenomic binning, comparative biology and taxonomic classification.</title>
        <authorList>
            <person name="Goeker M."/>
        </authorList>
    </citation>
    <scope>NUCLEOTIDE SEQUENCE [LARGE SCALE GENOMIC DNA]</scope>
    <source>
        <strain evidence="3 4">DSM 26006</strain>
    </source>
</reference>
<organism evidence="3 4">
    <name type="scientific">Melaminivora alkalimesophila</name>
    <dbReference type="NCBI Taxonomy" id="1165852"/>
    <lineage>
        <taxon>Bacteria</taxon>
        <taxon>Pseudomonadati</taxon>
        <taxon>Pseudomonadota</taxon>
        <taxon>Betaproteobacteria</taxon>
        <taxon>Burkholderiales</taxon>
        <taxon>Comamonadaceae</taxon>
        <taxon>Melaminivora</taxon>
    </lineage>
</organism>
<comment type="caution">
    <text evidence="3">The sequence shown here is derived from an EMBL/GenBank/DDBJ whole genome shotgun (WGS) entry which is preliminary data.</text>
</comment>
<dbReference type="GO" id="GO:0016874">
    <property type="term" value="F:ligase activity"/>
    <property type="evidence" value="ECO:0007669"/>
    <property type="project" value="UniProtKB-ARBA"/>
</dbReference>
<dbReference type="EMBL" id="QGUB01000001">
    <property type="protein sequence ID" value="PWW48784.1"/>
    <property type="molecule type" value="Genomic_DNA"/>
</dbReference>
<dbReference type="AlphaFoldDB" id="A0A317REZ4"/>
<feature type="domain" description="AMP-binding enzyme C-terminal" evidence="2">
    <location>
        <begin position="389"/>
        <end position="436"/>
    </location>
</feature>
<dbReference type="PANTHER" id="PTHR43767:SF1">
    <property type="entry name" value="NONRIBOSOMAL PEPTIDE SYNTHASE PES1 (EUROFUNG)-RELATED"/>
    <property type="match status" value="1"/>
</dbReference>
<dbReference type="InterPro" id="IPR042099">
    <property type="entry name" value="ANL_N_sf"/>
</dbReference>
<dbReference type="InterPro" id="IPR000873">
    <property type="entry name" value="AMP-dep_synth/lig_dom"/>
</dbReference>
<dbReference type="InterPro" id="IPR050237">
    <property type="entry name" value="ATP-dep_AMP-bd_enzyme"/>
</dbReference>
<dbReference type="InterPro" id="IPR025110">
    <property type="entry name" value="AMP-bd_C"/>
</dbReference>
<dbReference type="PROSITE" id="PS00455">
    <property type="entry name" value="AMP_BINDING"/>
    <property type="match status" value="1"/>
</dbReference>
<feature type="domain" description="AMP-dependent synthetase/ligase" evidence="1">
    <location>
        <begin position="11"/>
        <end position="373"/>
    </location>
</feature>
<evidence type="ECO:0000313" key="4">
    <source>
        <dbReference type="Proteomes" id="UP000246483"/>
    </source>
</evidence>
<proteinExistence type="predicted"/>
<dbReference type="PANTHER" id="PTHR43767">
    <property type="entry name" value="LONG-CHAIN-FATTY-ACID--COA LIGASE"/>
    <property type="match status" value="1"/>
</dbReference>
<evidence type="ECO:0000313" key="3">
    <source>
        <dbReference type="EMBL" id="PWW48784.1"/>
    </source>
</evidence>
<dbReference type="Pfam" id="PF13193">
    <property type="entry name" value="AMP-binding_C"/>
    <property type="match status" value="1"/>
</dbReference>
<dbReference type="Pfam" id="PF00501">
    <property type="entry name" value="AMP-binding"/>
    <property type="match status" value="1"/>
</dbReference>
<sequence length="513" mass="54062">MDKGIGNWVTVHARRTPQRLALIDGNTGQRTTYGELEQRTNALADALRARGTRKGDRVAMMALNSPQFLEVAIAVAKLGAVLVPINFRLVAPEVRYILEDCAPGVLLASQQVMAVAREAAHATCVRHLIELPSAQQRAAGESGEYESLIAGASSARVPVSVGQDEVATLMYTSGTTGFPKGVMLTHGNHLWNMLTNVSMSEGLTPRDISLAAAPLFHIGAFGIFTLPLLYLGGASIVLESFSPAGWLEAVEQHRPTLAFCVPAMWAAIHAAGLQGRDLASLRYTVSGGAPCPVVLIEALRSAGLVFTEGFGLTETAPIASVLDAADVLERAGSIGKPIAHVEYRIADEAGQDVPPGETGELLIRGPNVFIGYWQKPEATAEALRGGWFHPGIAEVAVIGSPDARWGEAVTAVVVPKAGAQIDEAGLIAWCRERLVPQVPGALQVPARGAVHRRAAAHRHRQGAQARVAPALDGGRRCRAALAHASPAVRACLRSPRGCASAASGGLRRCKSSR</sequence>
<keyword evidence="4" id="KW-1185">Reference proteome</keyword>
<protein>
    <submittedName>
        <fullName evidence="3">Fatty-acyl-CoA synthase</fullName>
    </submittedName>
</protein>
<dbReference type="SUPFAM" id="SSF56801">
    <property type="entry name" value="Acetyl-CoA synthetase-like"/>
    <property type="match status" value="1"/>
</dbReference>
<gene>
    <name evidence="3" type="ORF">DFR36_101293</name>
</gene>
<dbReference type="Gene3D" id="3.40.50.12780">
    <property type="entry name" value="N-terminal domain of ligase-like"/>
    <property type="match status" value="1"/>
</dbReference>
<evidence type="ECO:0000259" key="1">
    <source>
        <dbReference type="Pfam" id="PF00501"/>
    </source>
</evidence>
<accession>A0A317REZ4</accession>
<evidence type="ECO:0000259" key="2">
    <source>
        <dbReference type="Pfam" id="PF13193"/>
    </source>
</evidence>
<dbReference type="Proteomes" id="UP000246483">
    <property type="component" value="Unassembled WGS sequence"/>
</dbReference>